<dbReference type="InterPro" id="IPR051010">
    <property type="entry name" value="BCAA_transport"/>
</dbReference>
<keyword evidence="8" id="KW-1185">Reference proteome</keyword>
<name>A0A1S1V5M5_9FIRM</name>
<organism evidence="7 8">
    <name type="scientific">Andreesenia angusta</name>
    <dbReference type="NCBI Taxonomy" id="39480"/>
    <lineage>
        <taxon>Bacteria</taxon>
        <taxon>Bacillati</taxon>
        <taxon>Bacillota</taxon>
        <taxon>Tissierellia</taxon>
        <taxon>Tissierellales</taxon>
        <taxon>Gottschalkiaceae</taxon>
        <taxon>Andreesenia</taxon>
    </lineage>
</organism>
<feature type="chain" id="PRO_5039164932" evidence="5">
    <location>
        <begin position="22"/>
        <end position="378"/>
    </location>
</feature>
<dbReference type="PANTHER" id="PTHR30483">
    <property type="entry name" value="LEUCINE-SPECIFIC-BINDING PROTEIN"/>
    <property type="match status" value="1"/>
</dbReference>
<evidence type="ECO:0000256" key="2">
    <source>
        <dbReference type="ARBA" id="ARBA00022448"/>
    </source>
</evidence>
<protein>
    <submittedName>
        <fullName evidence="7">Leucine-, isoleucine-, valine-, threonine-, and alanine-binding protein</fullName>
    </submittedName>
</protein>
<dbReference type="InterPro" id="IPR028081">
    <property type="entry name" value="Leu-bd"/>
</dbReference>
<proteinExistence type="inferred from homology"/>
<feature type="domain" description="Leucine-binding protein" evidence="6">
    <location>
        <begin position="34"/>
        <end position="370"/>
    </location>
</feature>
<dbReference type="OrthoDB" id="9783240at2"/>
<evidence type="ECO:0000313" key="7">
    <source>
        <dbReference type="EMBL" id="OHW61700.1"/>
    </source>
</evidence>
<accession>A0A1S1V5M5</accession>
<keyword evidence="2" id="KW-0813">Transport</keyword>
<dbReference type="InterPro" id="IPR000709">
    <property type="entry name" value="Leu_Ile_Val-bd"/>
</dbReference>
<dbReference type="Proteomes" id="UP000180254">
    <property type="component" value="Unassembled WGS sequence"/>
</dbReference>
<evidence type="ECO:0000259" key="6">
    <source>
        <dbReference type="Pfam" id="PF13458"/>
    </source>
</evidence>
<evidence type="ECO:0000256" key="3">
    <source>
        <dbReference type="ARBA" id="ARBA00022729"/>
    </source>
</evidence>
<sequence>MKFKKLLAIGMSLTLSAGLLAGCGSSGSEESDVIKIGGIAPTTGQVSVYGNAAVRGYQLAVDEYNEKGGVLGKQIELVVYDDKGDNNEAVNAYKKLVTSDKVDAIIGGVISTNTLAVAPLAAREGIPMISPTGTADDITKAGENIFRSCFTDPFQGEIVARFALEDLEAKKAAILFDQEGDYGRGLADSFEKTFSEAGGEIVAKKGFNPNDKDYKSILTEIKATNPDVIFIPAYYNSVSLVGSQIKEVGIDATLLGGDGWDGVIEIDSEAVEGGYFANHYATDDPNPVVQNFIESYKAKYDGESPKSFAALGYDAAVTLFEAMEKAGTTDKAKVVEALKATDLELVSGKTKFDEVGNPIKEVSIIQVVDGQYKLATKK</sequence>
<dbReference type="STRING" id="39480.EUAN_18790"/>
<keyword evidence="4" id="KW-0029">Amino-acid transport</keyword>
<feature type="signal peptide" evidence="5">
    <location>
        <begin position="1"/>
        <end position="21"/>
    </location>
</feature>
<comment type="similarity">
    <text evidence="1">Belongs to the leucine-binding protein family.</text>
</comment>
<gene>
    <name evidence="7" type="primary">braC</name>
    <name evidence="7" type="ORF">EUAN_18790</name>
</gene>
<dbReference type="PROSITE" id="PS51257">
    <property type="entry name" value="PROKAR_LIPOPROTEIN"/>
    <property type="match status" value="1"/>
</dbReference>
<dbReference type="Gene3D" id="3.40.50.2300">
    <property type="match status" value="2"/>
</dbReference>
<evidence type="ECO:0000313" key="8">
    <source>
        <dbReference type="Proteomes" id="UP000180254"/>
    </source>
</evidence>
<dbReference type="InterPro" id="IPR028082">
    <property type="entry name" value="Peripla_BP_I"/>
</dbReference>
<dbReference type="PRINTS" id="PR00337">
    <property type="entry name" value="LEUILEVALBP"/>
</dbReference>
<evidence type="ECO:0000256" key="5">
    <source>
        <dbReference type="SAM" id="SignalP"/>
    </source>
</evidence>
<dbReference type="EMBL" id="MKIE01000008">
    <property type="protein sequence ID" value="OHW61700.1"/>
    <property type="molecule type" value="Genomic_DNA"/>
</dbReference>
<dbReference type="Pfam" id="PF13458">
    <property type="entry name" value="Peripla_BP_6"/>
    <property type="match status" value="1"/>
</dbReference>
<dbReference type="CDD" id="cd06347">
    <property type="entry name" value="PBP1_ABC_LivK_ligand_binding-like"/>
    <property type="match status" value="1"/>
</dbReference>
<evidence type="ECO:0000256" key="1">
    <source>
        <dbReference type="ARBA" id="ARBA00010062"/>
    </source>
</evidence>
<dbReference type="AlphaFoldDB" id="A0A1S1V5M5"/>
<dbReference type="SUPFAM" id="SSF53822">
    <property type="entry name" value="Periplasmic binding protein-like I"/>
    <property type="match status" value="1"/>
</dbReference>
<reference evidence="7 8" key="1">
    <citation type="submission" date="2016-09" db="EMBL/GenBank/DDBJ databases">
        <title>Genome sequence of Eubacterium angustum.</title>
        <authorList>
            <person name="Poehlein A."/>
            <person name="Daniel R."/>
        </authorList>
    </citation>
    <scope>NUCLEOTIDE SEQUENCE [LARGE SCALE GENOMIC DNA]</scope>
    <source>
        <strain evidence="7 8">DSM 1989</strain>
    </source>
</reference>
<comment type="caution">
    <text evidence="7">The sequence shown here is derived from an EMBL/GenBank/DDBJ whole genome shotgun (WGS) entry which is preliminary data.</text>
</comment>
<dbReference type="RefSeq" id="WP_071063942.1">
    <property type="nucleotide sequence ID" value="NZ_MKIE01000008.1"/>
</dbReference>
<evidence type="ECO:0000256" key="4">
    <source>
        <dbReference type="ARBA" id="ARBA00022970"/>
    </source>
</evidence>
<keyword evidence="3 5" id="KW-0732">Signal</keyword>
<dbReference type="GO" id="GO:0006865">
    <property type="term" value="P:amino acid transport"/>
    <property type="evidence" value="ECO:0007669"/>
    <property type="project" value="UniProtKB-KW"/>
</dbReference>
<dbReference type="PANTHER" id="PTHR30483:SF6">
    <property type="entry name" value="PERIPLASMIC BINDING PROTEIN OF ABC TRANSPORTER FOR NATURAL AMINO ACIDS"/>
    <property type="match status" value="1"/>
</dbReference>